<protein>
    <submittedName>
        <fullName evidence="4">Uncharacterized protein</fullName>
    </submittedName>
</protein>
<feature type="compositionally biased region" description="Polar residues" evidence="3">
    <location>
        <begin position="974"/>
        <end position="983"/>
    </location>
</feature>
<feature type="region of interest" description="Disordered" evidence="3">
    <location>
        <begin position="1"/>
        <end position="576"/>
    </location>
</feature>
<feature type="compositionally biased region" description="Polar residues" evidence="3">
    <location>
        <begin position="565"/>
        <end position="576"/>
    </location>
</feature>
<feature type="region of interest" description="Disordered" evidence="3">
    <location>
        <begin position="588"/>
        <end position="878"/>
    </location>
</feature>
<feature type="region of interest" description="Disordered" evidence="3">
    <location>
        <begin position="1699"/>
        <end position="1733"/>
    </location>
</feature>
<comment type="caution">
    <text evidence="4">The sequence shown here is derived from an EMBL/GenBank/DDBJ whole genome shotgun (WGS) entry which is preliminary data.</text>
</comment>
<dbReference type="OrthoDB" id="1883964at2759"/>
<feature type="compositionally biased region" description="Basic and acidic residues" evidence="3">
    <location>
        <begin position="964"/>
        <end position="973"/>
    </location>
</feature>
<feature type="compositionally biased region" description="Low complexity" evidence="3">
    <location>
        <begin position="736"/>
        <end position="754"/>
    </location>
</feature>
<sequence length="1750" mass="191524">MQGFNAQGYARPGSGTGFAGRQQQQQQQQQVYGGYQSAVPSSNSQWAPPPTTMNAQGPVNNAQVGQQQWGQQGGWAPQQAPVGPAPPPTAPAPGGYNPGTYGVMPGAFGAQTSSQQQYTTQQQDQPPPPPPKPPGWSQQTTYGTQQQQQQQGYQAPQQSTGFGQQGQQDFSQQGRQDGYQQQTGFQSPAPAQQAYNSAAPPPPSNTPGGSYFPPTQSRPGSIYGADQTVGYSSPTSATATHPPNSALSPNEQHPAYIPPSLSGQGVQSYMPTNTNPQPGVYVPPPPDIPAWQPAAHAPLQGGRFRYTKPNVDPSFQPQQPQGFQGQMGMQQPVQQQLVQQQPVQQQPVQQQPVQQQPVQQQPVQQQPQYEQQPVQPQQSQHQFGQQGQIQFQQQHHLHQPQQQPQGMMQAGQFVQPSQPISQQFVHPDPQQGQFQQQQQQQQQQPPQQITQQPQNQQMQQPTQQFSPQSAHWQPTPPADQGYTQQQPAIPAPYGTQQLVQQQGWQPGHQAQESAVGQQYQQGPDPGIQAPKPISGHTGSTPPGFVNDISPQSQPVSPVQQRQSVNFGSGQTLNNLSLGRTNSVSSIAMTALQNAGAKTSSPAPQKNPIPPPPRDDASKFSALGAGGPSDWEHFGAGVDEIDDEEFFGGKKDEKKMMMDEAVQLDGGEFRSELPSQSSPPSTTEDWPTPPSQPINVGIQRRDTYQPTPPPPAKTASPAQGSQPQSFVMDDGGWMPSNQATPIQQQQQLPPTQANAFVLGDAIISSQSPQPAKVTEPPAAQQNFVMDDGGWAPPKQSTPAQQQQQSPPAQANTFVMDDGGLAPPKQSTPAQQPQAPPLAQQSFVMDDGGWGSQAAATHDRNRTPVQQPHQPPPASNTFVMGDVGWGAAEQTPTQTSGGWGAQAQNQNHDAELKAKNEAYERLKADVEREKADLQAQLAKLKAESEKEKAELHAQVKKLQVEVESAKTHADAEKNTFNEQIESMKSTAEKAKDDADMLNKEKDATIERLREDIEGKDDVIEEKNTAITELKRQLDVEKTKEPPQPTPADLVPDIDPWYAGSLERYIAMLRSEANEAQVEDKIKAFTSFLKSESAIRGLEYYNAPPPAPVQEPVVPPPQSEPGLSRGPSNASARKHEVHIQVPQQDVDSEPVVYSPGGRPILQRKSTIPSQDSVTAEHSFIMSSEPVQNSSTQESFSRDSFPSDSSTQRPILTPTSSTDDDFNKTPIQPSPEEQPQPQPQYKAYVPPASSNPTPMEVHHRQSMSFVNMAPTLPLNTSKAKSDEIFFGEPQAGSKPASRPTTSTSSHSDVPIPAPLSFTPAPPVASTPNKTPLEKLEELLPKRISQPEPNARLQEIRKQAESLSTDFSFIDELTKTWEKTAAATRKKNDRERHQRQEESEARTDQLFNDNEISYAEIGDLEEGFKAKELELKAQEDRDEYKAFVEHVFDKVYDSLQGEIKRLMEGHIEVEALLPATVSGIYALSATDVNGAPSTKEAIVLLKDLHELVELRHDKVVQAVAERDKRYKKTEIQPLYAKGEVKKMKSVERHFENAERQAVVRAKGERAERTGELVRVVEESVVRAVGTEQREIEGILSAIKNLDDGGDDAQPEAVHRARETLVMLKSSSKELLALFNKLEMQLNAAVFEAEIANAKATSAEPAQIQKLEGDMRDSEKKLVDEYLRRIGVIEQDAKEIEDLVAAKGSSGCADSDIGAQTSNMNQEKGGKAKVLSEEDERERRLKAALEEAKRRNGEKV</sequence>
<keyword evidence="5" id="KW-1185">Reference proteome</keyword>
<dbReference type="Proteomes" id="UP000800093">
    <property type="component" value="Unassembled WGS sequence"/>
</dbReference>
<feature type="region of interest" description="Disordered" evidence="3">
    <location>
        <begin position="964"/>
        <end position="1000"/>
    </location>
</feature>
<evidence type="ECO:0000256" key="1">
    <source>
        <dbReference type="ARBA" id="ARBA00023054"/>
    </source>
</evidence>
<feature type="compositionally biased region" description="Low complexity" evidence="3">
    <location>
        <begin position="429"/>
        <end position="468"/>
    </location>
</feature>
<feature type="compositionally biased region" description="Basic and acidic residues" evidence="3">
    <location>
        <begin position="646"/>
        <end position="657"/>
    </location>
</feature>
<feature type="compositionally biased region" description="Low complexity" evidence="3">
    <location>
        <begin position="135"/>
        <end position="198"/>
    </location>
</feature>
<feature type="compositionally biased region" description="Low complexity" evidence="3">
    <location>
        <begin position="61"/>
        <end position="82"/>
    </location>
</feature>
<dbReference type="EMBL" id="ML986697">
    <property type="protein sequence ID" value="KAF2259833.1"/>
    <property type="molecule type" value="Genomic_DNA"/>
</dbReference>
<feature type="compositionally biased region" description="Pro residues" evidence="3">
    <location>
        <begin position="1224"/>
        <end position="1234"/>
    </location>
</feature>
<dbReference type="PANTHER" id="PTHR47968">
    <property type="entry name" value="CENTROMERE PROTEIN E"/>
    <property type="match status" value="1"/>
</dbReference>
<proteinExistence type="predicted"/>
<feature type="compositionally biased region" description="Low complexity" evidence="3">
    <location>
        <begin position="820"/>
        <end position="839"/>
    </location>
</feature>
<feature type="compositionally biased region" description="Basic and acidic residues" evidence="3">
    <location>
        <begin position="1381"/>
        <end position="1398"/>
    </location>
</feature>
<dbReference type="GO" id="GO:0007018">
    <property type="term" value="P:microtubule-based movement"/>
    <property type="evidence" value="ECO:0007669"/>
    <property type="project" value="InterPro"/>
</dbReference>
<feature type="compositionally biased region" description="Basic and acidic residues" evidence="3">
    <location>
        <begin position="984"/>
        <end position="1000"/>
    </location>
</feature>
<feature type="compositionally biased region" description="Low complexity" evidence="3">
    <location>
        <begin position="92"/>
        <end position="102"/>
    </location>
</feature>
<keyword evidence="2" id="KW-0505">Motor protein</keyword>
<keyword evidence="1" id="KW-0175">Coiled coil</keyword>
<evidence type="ECO:0000256" key="2">
    <source>
        <dbReference type="ARBA" id="ARBA00023175"/>
    </source>
</evidence>
<reference evidence="5" key="1">
    <citation type="journal article" date="2020" name="Stud. Mycol.">
        <title>101 Dothideomycetes genomes: A test case for predicting lifestyles and emergence of pathogens.</title>
        <authorList>
            <person name="Haridas S."/>
            <person name="Albert R."/>
            <person name="Binder M."/>
            <person name="Bloem J."/>
            <person name="LaButti K."/>
            <person name="Salamov A."/>
            <person name="Andreopoulos B."/>
            <person name="Baker S."/>
            <person name="Barry K."/>
            <person name="Bills G."/>
            <person name="Bluhm B."/>
            <person name="Cannon C."/>
            <person name="Castanera R."/>
            <person name="Culley D."/>
            <person name="Daum C."/>
            <person name="Ezra D."/>
            <person name="Gonzalez J."/>
            <person name="Henrissat B."/>
            <person name="Kuo A."/>
            <person name="Liang C."/>
            <person name="Lipzen A."/>
            <person name="Lutzoni F."/>
            <person name="Magnuson J."/>
            <person name="Mondo S."/>
            <person name="Nolan M."/>
            <person name="Ohm R."/>
            <person name="Pangilinan J."/>
            <person name="Park H.-J."/>
            <person name="Ramirez L."/>
            <person name="Alfaro M."/>
            <person name="Sun H."/>
            <person name="Tritt A."/>
            <person name="Yoshinaga Y."/>
            <person name="Zwiers L.-H."/>
            <person name="Turgeon B."/>
            <person name="Goodwin S."/>
            <person name="Spatafora J."/>
            <person name="Crous P."/>
            <person name="Grigoriev I."/>
        </authorList>
    </citation>
    <scope>NUCLEOTIDE SEQUENCE [LARGE SCALE GENOMIC DNA]</scope>
    <source>
        <strain evidence="5">CBS 304.66</strain>
    </source>
</reference>
<feature type="compositionally biased region" description="Low complexity" evidence="3">
    <location>
        <begin position="790"/>
        <end position="809"/>
    </location>
</feature>
<dbReference type="InterPro" id="IPR027640">
    <property type="entry name" value="Kinesin-like_fam"/>
</dbReference>
<feature type="compositionally biased region" description="Basic and acidic residues" evidence="3">
    <location>
        <begin position="1718"/>
        <end position="1733"/>
    </location>
</feature>
<feature type="compositionally biased region" description="Polar residues" evidence="3">
    <location>
        <begin position="588"/>
        <end position="600"/>
    </location>
</feature>
<accession>A0A9P4K2U1</accession>
<organism evidence="4 5">
    <name type="scientific">Lojkania enalia</name>
    <dbReference type="NCBI Taxonomy" id="147567"/>
    <lineage>
        <taxon>Eukaryota</taxon>
        <taxon>Fungi</taxon>
        <taxon>Dikarya</taxon>
        <taxon>Ascomycota</taxon>
        <taxon>Pezizomycotina</taxon>
        <taxon>Dothideomycetes</taxon>
        <taxon>Pleosporomycetidae</taxon>
        <taxon>Pleosporales</taxon>
        <taxon>Pleosporales incertae sedis</taxon>
        <taxon>Lojkania</taxon>
    </lineage>
</organism>
<feature type="region of interest" description="Disordered" evidence="3">
    <location>
        <begin position="1377"/>
        <end position="1403"/>
    </location>
</feature>
<feature type="compositionally biased region" description="Low complexity" evidence="3">
    <location>
        <begin position="494"/>
        <end position="511"/>
    </location>
</feature>
<feature type="compositionally biased region" description="Polar residues" evidence="3">
    <location>
        <begin position="672"/>
        <end position="684"/>
    </location>
</feature>
<feature type="compositionally biased region" description="Polar residues" evidence="3">
    <location>
        <begin position="38"/>
        <end position="60"/>
    </location>
</feature>
<dbReference type="CDD" id="cd06503">
    <property type="entry name" value="ATP-synt_Fo_b"/>
    <property type="match status" value="1"/>
</dbReference>
<evidence type="ECO:0000313" key="5">
    <source>
        <dbReference type="Proteomes" id="UP000800093"/>
    </source>
</evidence>
<dbReference type="PANTHER" id="PTHR47968:SF75">
    <property type="entry name" value="CENTROMERE-ASSOCIATED PROTEIN E"/>
    <property type="match status" value="1"/>
</dbReference>
<evidence type="ECO:0000313" key="4">
    <source>
        <dbReference type="EMBL" id="KAF2259833.1"/>
    </source>
</evidence>
<feature type="compositionally biased region" description="Polar residues" evidence="3">
    <location>
        <begin position="1160"/>
        <end position="1190"/>
    </location>
</feature>
<feature type="compositionally biased region" description="Pro residues" evidence="3">
    <location>
        <begin position="125"/>
        <end position="134"/>
    </location>
</feature>
<gene>
    <name evidence="4" type="ORF">CC78DRAFT_536807</name>
</gene>
<evidence type="ECO:0000256" key="3">
    <source>
        <dbReference type="SAM" id="MobiDB-lite"/>
    </source>
</evidence>
<feature type="region of interest" description="Disordered" evidence="3">
    <location>
        <begin position="1097"/>
        <end position="1257"/>
    </location>
</feature>
<feature type="region of interest" description="Disordered" evidence="3">
    <location>
        <begin position="1283"/>
        <end position="1325"/>
    </location>
</feature>
<feature type="compositionally biased region" description="Polar residues" evidence="3">
    <location>
        <begin position="1294"/>
        <end position="1303"/>
    </location>
</feature>
<feature type="compositionally biased region" description="Polar residues" evidence="3">
    <location>
        <begin position="261"/>
        <end position="275"/>
    </location>
</feature>
<feature type="compositionally biased region" description="Polar residues" evidence="3">
    <location>
        <begin position="512"/>
        <end position="521"/>
    </location>
</feature>
<feature type="compositionally biased region" description="Pro residues" evidence="3">
    <location>
        <begin position="1100"/>
        <end position="1116"/>
    </location>
</feature>
<feature type="compositionally biased region" description="Low complexity" evidence="3">
    <location>
        <begin position="111"/>
        <end position="124"/>
    </location>
</feature>
<feature type="region of interest" description="Disordered" evidence="3">
    <location>
        <begin position="1030"/>
        <end position="1051"/>
    </location>
</feature>
<feature type="compositionally biased region" description="Low complexity" evidence="3">
    <location>
        <begin position="315"/>
        <end position="412"/>
    </location>
</feature>
<feature type="compositionally biased region" description="Low complexity" evidence="3">
    <location>
        <begin position="549"/>
        <end position="564"/>
    </location>
</feature>
<feature type="compositionally biased region" description="Polar residues" evidence="3">
    <location>
        <begin position="229"/>
        <end position="251"/>
    </location>
</feature>
<feature type="compositionally biased region" description="Polar residues" evidence="3">
    <location>
        <begin position="414"/>
        <end position="424"/>
    </location>
</feature>
<feature type="compositionally biased region" description="Polar residues" evidence="3">
    <location>
        <begin position="1203"/>
        <end position="1213"/>
    </location>
</feature>
<dbReference type="GO" id="GO:0003777">
    <property type="term" value="F:microtubule motor activity"/>
    <property type="evidence" value="ECO:0007669"/>
    <property type="project" value="InterPro"/>
</dbReference>
<name>A0A9P4K2U1_9PLEO</name>